<feature type="region of interest" description="Disordered" evidence="2">
    <location>
        <begin position="110"/>
        <end position="231"/>
    </location>
</feature>
<dbReference type="GO" id="GO:0030334">
    <property type="term" value="P:regulation of cell migration"/>
    <property type="evidence" value="ECO:0007669"/>
    <property type="project" value="TreeGrafter"/>
</dbReference>
<accession>A0AB34H664</accession>
<gene>
    <name evidence="4" type="ORF">J1605_006419</name>
</gene>
<reference evidence="4 5" key="1">
    <citation type="submission" date="2022-11" db="EMBL/GenBank/DDBJ databases">
        <title>Whole genome sequence of Eschrichtius robustus ER-17-0199.</title>
        <authorList>
            <person name="Bruniche-Olsen A."/>
            <person name="Black A.N."/>
            <person name="Fields C.J."/>
            <person name="Walden K."/>
            <person name="Dewoody J.A."/>
        </authorList>
    </citation>
    <scope>NUCLEOTIDE SEQUENCE [LARGE SCALE GENOMIC DNA]</scope>
    <source>
        <strain evidence="4">ER-17-0199</strain>
        <tissue evidence="4">Blubber</tissue>
    </source>
</reference>
<dbReference type="GO" id="GO:0005886">
    <property type="term" value="C:plasma membrane"/>
    <property type="evidence" value="ECO:0007669"/>
    <property type="project" value="TreeGrafter"/>
</dbReference>
<dbReference type="InterPro" id="IPR015943">
    <property type="entry name" value="WD40/YVTN_repeat-like_dom_sf"/>
</dbReference>
<protein>
    <recommendedName>
        <fullName evidence="3">Sema domain-containing protein</fullName>
    </recommendedName>
</protein>
<dbReference type="InterPro" id="IPR001627">
    <property type="entry name" value="Semap_dom"/>
</dbReference>
<evidence type="ECO:0000259" key="3">
    <source>
        <dbReference type="Pfam" id="PF01403"/>
    </source>
</evidence>
<dbReference type="GO" id="GO:0002116">
    <property type="term" value="C:semaphorin receptor complex"/>
    <property type="evidence" value="ECO:0007669"/>
    <property type="project" value="TreeGrafter"/>
</dbReference>
<dbReference type="EMBL" id="JAIQCJ010001995">
    <property type="protein sequence ID" value="KAJ8786199.1"/>
    <property type="molecule type" value="Genomic_DNA"/>
</dbReference>
<sequence>MVRGAGRCWPRRPPGPKAPGLTPDPPPLPQPLQIDDDFCGQDFNQPLGGTVTIEGTPLFVDKDDGLTAVAAYDYRGRTVVFVGTRSGRVRKVSLSRQSASCLALCAGGRGRGSPLPGPVTSRGSGAGPERLPPSPRAPLASLPVRPGEGLVRAARTPPAACRSRSLPRSHRGETEAPRVDRGGGLGPPVRRGCFGSEEATAEVPSSLCASPAPAYQGTIHPGASSWAPHTA</sequence>
<dbReference type="Pfam" id="PF01403">
    <property type="entry name" value="Sema"/>
    <property type="match status" value="1"/>
</dbReference>
<dbReference type="GO" id="GO:0017154">
    <property type="term" value="F:semaphorin receptor activity"/>
    <property type="evidence" value="ECO:0007669"/>
    <property type="project" value="InterPro"/>
</dbReference>
<feature type="domain" description="Sema" evidence="3">
    <location>
        <begin position="31"/>
        <end position="98"/>
    </location>
</feature>
<evidence type="ECO:0000256" key="1">
    <source>
        <dbReference type="ARBA" id="ARBA00023180"/>
    </source>
</evidence>
<comment type="caution">
    <text evidence="4">The sequence shown here is derived from an EMBL/GenBank/DDBJ whole genome shotgun (WGS) entry which is preliminary data.</text>
</comment>
<dbReference type="PANTHER" id="PTHR22625:SF35">
    <property type="entry name" value="PLEXIN-A1"/>
    <property type="match status" value="1"/>
</dbReference>
<feature type="compositionally biased region" description="Basic and acidic residues" evidence="2">
    <location>
        <begin position="170"/>
        <end position="181"/>
    </location>
</feature>
<feature type="region of interest" description="Disordered" evidence="2">
    <location>
        <begin position="1"/>
        <end position="32"/>
    </location>
</feature>
<dbReference type="SUPFAM" id="SSF101912">
    <property type="entry name" value="Sema domain"/>
    <property type="match status" value="1"/>
</dbReference>
<evidence type="ECO:0000256" key="2">
    <source>
        <dbReference type="SAM" id="MobiDB-lite"/>
    </source>
</evidence>
<dbReference type="AlphaFoldDB" id="A0AB34H664"/>
<evidence type="ECO:0000313" key="5">
    <source>
        <dbReference type="Proteomes" id="UP001159641"/>
    </source>
</evidence>
<evidence type="ECO:0000313" key="4">
    <source>
        <dbReference type="EMBL" id="KAJ8786199.1"/>
    </source>
</evidence>
<dbReference type="Proteomes" id="UP001159641">
    <property type="component" value="Unassembled WGS sequence"/>
</dbReference>
<name>A0AB34H664_ESCRO</name>
<dbReference type="InterPro" id="IPR031148">
    <property type="entry name" value="Plexin"/>
</dbReference>
<feature type="compositionally biased region" description="Pro residues" evidence="2">
    <location>
        <begin position="11"/>
        <end position="30"/>
    </location>
</feature>
<organism evidence="4 5">
    <name type="scientific">Eschrichtius robustus</name>
    <name type="common">California gray whale</name>
    <name type="synonym">Eschrichtius gibbosus</name>
    <dbReference type="NCBI Taxonomy" id="9764"/>
    <lineage>
        <taxon>Eukaryota</taxon>
        <taxon>Metazoa</taxon>
        <taxon>Chordata</taxon>
        <taxon>Craniata</taxon>
        <taxon>Vertebrata</taxon>
        <taxon>Euteleostomi</taxon>
        <taxon>Mammalia</taxon>
        <taxon>Eutheria</taxon>
        <taxon>Laurasiatheria</taxon>
        <taxon>Artiodactyla</taxon>
        <taxon>Whippomorpha</taxon>
        <taxon>Cetacea</taxon>
        <taxon>Mysticeti</taxon>
        <taxon>Eschrichtiidae</taxon>
        <taxon>Eschrichtius</taxon>
    </lineage>
</organism>
<dbReference type="PANTHER" id="PTHR22625">
    <property type="entry name" value="PLEXIN"/>
    <property type="match status" value="1"/>
</dbReference>
<keyword evidence="5" id="KW-1185">Reference proteome</keyword>
<keyword evidence="1" id="KW-0325">Glycoprotein</keyword>
<proteinExistence type="predicted"/>
<dbReference type="InterPro" id="IPR036352">
    <property type="entry name" value="Semap_dom_sf"/>
</dbReference>
<dbReference type="Gene3D" id="2.130.10.10">
    <property type="entry name" value="YVTN repeat-like/Quinoprotein amine dehydrogenase"/>
    <property type="match status" value="1"/>
</dbReference>